<reference evidence="1" key="1">
    <citation type="journal article" date="2014" name="Int. J. Syst. Evol. Microbiol.">
        <title>Complete genome sequence of Corynebacterium casei LMG S-19264T (=DSM 44701T), isolated from a smear-ripened cheese.</title>
        <authorList>
            <consortium name="US DOE Joint Genome Institute (JGI-PGF)"/>
            <person name="Walter F."/>
            <person name="Albersmeier A."/>
            <person name="Kalinowski J."/>
            <person name="Ruckert C."/>
        </authorList>
    </citation>
    <scope>NUCLEOTIDE SEQUENCE</scope>
    <source>
        <strain evidence="1">CGMCC 1.12997</strain>
    </source>
</reference>
<dbReference type="AlphaFoldDB" id="A0A917H9K2"/>
<organism evidence="1 2">
    <name type="scientific">Edaphobacter dinghuensis</name>
    <dbReference type="NCBI Taxonomy" id="1560005"/>
    <lineage>
        <taxon>Bacteria</taxon>
        <taxon>Pseudomonadati</taxon>
        <taxon>Acidobacteriota</taxon>
        <taxon>Terriglobia</taxon>
        <taxon>Terriglobales</taxon>
        <taxon>Acidobacteriaceae</taxon>
        <taxon>Edaphobacter</taxon>
    </lineage>
</organism>
<accession>A0A917H9K2</accession>
<reference evidence="1" key="2">
    <citation type="submission" date="2020-09" db="EMBL/GenBank/DDBJ databases">
        <authorList>
            <person name="Sun Q."/>
            <person name="Zhou Y."/>
        </authorList>
    </citation>
    <scope>NUCLEOTIDE SEQUENCE</scope>
    <source>
        <strain evidence="1">CGMCC 1.12997</strain>
    </source>
</reference>
<comment type="caution">
    <text evidence="1">The sequence shown here is derived from an EMBL/GenBank/DDBJ whole genome shotgun (WGS) entry which is preliminary data.</text>
</comment>
<name>A0A917H9K2_9BACT</name>
<gene>
    <name evidence="1" type="ORF">GCM10011585_11730</name>
</gene>
<sequence length="802" mass="88822">MHYDEYVALTNTLRQDGRLGDLVAPKYSKSLGHFVEIGYQLDLAAAYAKALKSDATSLEVFADTVFIPSDTEIILRDRFQTLRIFARKILVGTRDGDRADVALVHNSKLDLQPLVQFIADEIENELWVTVTGTKGTKDTEATTRRLEASLPGQPLRFQALSCDNTGLVAEVGKLPLKLLDLSTPLYQILSGQFDLAAGAFAPSFTSPEHCTLARSLLTWLVRWSAYPTPYLTRLFEEAEALQRLLPLWDDAGQAVYPIPARTPEVYLALAKSHQELADKYELDQNFEKTRDKFTEIAGKVVSAWMARDREDLRVTESEVKTAQDLVRGSRNATEAARKRVEDQHFEAKIESINFETELKKDRIRTIVKATFEMVVAVFQIGAGIATMKPAFGSVGGALSSVKGGIKGAATTKRTIMLLYLLPINIIKEVVSIDGKDKKALGKGLSSAGPGIAKLFKISSDLIKNIDKHYPTAAALGDMVSETTGVPDPVESKAIWDSFEVEAVNQLDSILLDQDASDKIKSAARTYKTNLQKFAILNRAFSEQQSLLAQRTRELGTLVLQKFAVEAKLATLQQLSGNLSNQDEVLVTLSLQRSARLRELRQAFFSAYCKYRAAYFYRHLAWPAKMPSAVVPSDATEMKEMLLDVDRALTSFKPLSGNYRAEELLFKRSADTQLFANLDADGEVHFDIKAADSFSEDGLVRVRQMRAWLVGPGNTISIVTELLSGAVLRDRLPNGGAVHFTGDPFFFSFEYKGEVIKYDPAIEGVLPPPFSGWTLKVKSPGLDLKTVDSIKVEMIGTSVRKPR</sequence>
<dbReference type="RefSeq" id="WP_188553280.1">
    <property type="nucleotide sequence ID" value="NZ_BMGT01000002.1"/>
</dbReference>
<evidence type="ECO:0000313" key="1">
    <source>
        <dbReference type="EMBL" id="GGG71181.1"/>
    </source>
</evidence>
<evidence type="ECO:0000313" key="2">
    <source>
        <dbReference type="Proteomes" id="UP000647241"/>
    </source>
</evidence>
<proteinExistence type="predicted"/>
<dbReference type="Proteomes" id="UP000647241">
    <property type="component" value="Unassembled WGS sequence"/>
</dbReference>
<keyword evidence="2" id="KW-1185">Reference proteome</keyword>
<dbReference type="EMBL" id="BMGT01000002">
    <property type="protein sequence ID" value="GGG71181.1"/>
    <property type="molecule type" value="Genomic_DNA"/>
</dbReference>
<protein>
    <submittedName>
        <fullName evidence="1">Uncharacterized protein</fullName>
    </submittedName>
</protein>